<evidence type="ECO:0000313" key="1">
    <source>
        <dbReference type="EMBL" id="CAF4278641.1"/>
    </source>
</evidence>
<dbReference type="EMBL" id="CAJOBE010027717">
    <property type="protein sequence ID" value="CAF4278641.1"/>
    <property type="molecule type" value="Genomic_DNA"/>
</dbReference>
<dbReference type="AlphaFoldDB" id="A0A820GJX1"/>
<sequence length="129" mass="15435">MNKSYATRFQDLSNEVLCDVFEYLDMYDIYQGFFNLNNRFYCLLINSCLPLKINGSNISKSKLRSYHNDIIIPNQHRINIIRLSNPCIIDIFFSPEHFIVQFIRLETLILENIKSKYLENILNRLIFFI</sequence>
<comment type="caution">
    <text evidence="1">The sequence shown here is derived from an EMBL/GenBank/DDBJ whole genome shotgun (WGS) entry which is preliminary data.</text>
</comment>
<evidence type="ECO:0000313" key="2">
    <source>
        <dbReference type="Proteomes" id="UP000663874"/>
    </source>
</evidence>
<proteinExistence type="predicted"/>
<accession>A0A820GJX1</accession>
<protein>
    <recommendedName>
        <fullName evidence="3">F-box domain-containing protein</fullName>
    </recommendedName>
</protein>
<organism evidence="1 2">
    <name type="scientific">Rotaria sordida</name>
    <dbReference type="NCBI Taxonomy" id="392033"/>
    <lineage>
        <taxon>Eukaryota</taxon>
        <taxon>Metazoa</taxon>
        <taxon>Spiralia</taxon>
        <taxon>Gnathifera</taxon>
        <taxon>Rotifera</taxon>
        <taxon>Eurotatoria</taxon>
        <taxon>Bdelloidea</taxon>
        <taxon>Philodinida</taxon>
        <taxon>Philodinidae</taxon>
        <taxon>Rotaria</taxon>
    </lineage>
</organism>
<gene>
    <name evidence="1" type="ORF">FNK824_LOCUS39807</name>
</gene>
<reference evidence="1" key="1">
    <citation type="submission" date="2021-02" db="EMBL/GenBank/DDBJ databases">
        <authorList>
            <person name="Nowell W R."/>
        </authorList>
    </citation>
    <scope>NUCLEOTIDE SEQUENCE</scope>
</reference>
<dbReference type="Proteomes" id="UP000663874">
    <property type="component" value="Unassembled WGS sequence"/>
</dbReference>
<evidence type="ECO:0008006" key="3">
    <source>
        <dbReference type="Google" id="ProtNLM"/>
    </source>
</evidence>
<name>A0A820GJX1_9BILA</name>